<feature type="chain" id="PRO_5008269508" description="Secreted protein" evidence="1">
    <location>
        <begin position="23"/>
        <end position="102"/>
    </location>
</feature>
<gene>
    <name evidence="2" type="ORF">ALC53_05344</name>
</gene>
<keyword evidence="1" id="KW-0732">Signal</keyword>
<proteinExistence type="predicted"/>
<feature type="signal peptide" evidence="1">
    <location>
        <begin position="1"/>
        <end position="22"/>
    </location>
</feature>
<dbReference type="Proteomes" id="UP000078540">
    <property type="component" value="Unassembled WGS sequence"/>
</dbReference>
<keyword evidence="3" id="KW-1185">Reference proteome</keyword>
<evidence type="ECO:0000313" key="2">
    <source>
        <dbReference type="EMBL" id="KYM84557.1"/>
    </source>
</evidence>
<protein>
    <recommendedName>
        <fullName evidence="4">Secreted protein</fullName>
    </recommendedName>
</protein>
<evidence type="ECO:0000256" key="1">
    <source>
        <dbReference type="SAM" id="SignalP"/>
    </source>
</evidence>
<name>A0A195BJI1_9HYME</name>
<reference evidence="2 3" key="1">
    <citation type="submission" date="2015-09" db="EMBL/GenBank/DDBJ databases">
        <title>Atta colombica WGS genome.</title>
        <authorList>
            <person name="Nygaard S."/>
            <person name="Hu H."/>
            <person name="Boomsma J."/>
            <person name="Zhang G."/>
        </authorList>
    </citation>
    <scope>NUCLEOTIDE SEQUENCE [LARGE SCALE GENOMIC DNA]</scope>
    <source>
        <strain evidence="2">Treedump-2</strain>
        <tissue evidence="2">Whole body</tissue>
    </source>
</reference>
<accession>A0A195BJI1</accession>
<dbReference type="AlphaFoldDB" id="A0A195BJI1"/>
<organism evidence="2 3">
    <name type="scientific">Atta colombica</name>
    <dbReference type="NCBI Taxonomy" id="520822"/>
    <lineage>
        <taxon>Eukaryota</taxon>
        <taxon>Metazoa</taxon>
        <taxon>Ecdysozoa</taxon>
        <taxon>Arthropoda</taxon>
        <taxon>Hexapoda</taxon>
        <taxon>Insecta</taxon>
        <taxon>Pterygota</taxon>
        <taxon>Neoptera</taxon>
        <taxon>Endopterygota</taxon>
        <taxon>Hymenoptera</taxon>
        <taxon>Apocrita</taxon>
        <taxon>Aculeata</taxon>
        <taxon>Formicoidea</taxon>
        <taxon>Formicidae</taxon>
        <taxon>Myrmicinae</taxon>
        <taxon>Atta</taxon>
    </lineage>
</organism>
<dbReference type="EMBL" id="KQ976464">
    <property type="protein sequence ID" value="KYM84557.1"/>
    <property type="molecule type" value="Genomic_DNA"/>
</dbReference>
<sequence>MSQVWSLPAWRILPALFHRASGAFLRNHVTSQSSYRISYTVYRVPYIVYRVRGQETDRSDVMLLKHNRRGNYVYRARHIRRWYTLAVANLQYALKVRANCFQ</sequence>
<evidence type="ECO:0008006" key="4">
    <source>
        <dbReference type="Google" id="ProtNLM"/>
    </source>
</evidence>
<evidence type="ECO:0000313" key="3">
    <source>
        <dbReference type="Proteomes" id="UP000078540"/>
    </source>
</evidence>